<keyword evidence="1" id="KW-0812">Transmembrane</keyword>
<accession>A0AAU8BS32</accession>
<keyword evidence="1" id="KW-0472">Membrane</keyword>
<evidence type="ECO:0000256" key="1">
    <source>
        <dbReference type="SAM" id="Phobius"/>
    </source>
</evidence>
<feature type="transmembrane region" description="Helical" evidence="1">
    <location>
        <begin position="55"/>
        <end position="72"/>
    </location>
</feature>
<gene>
    <name evidence="2" type="ORF">PG915_24875</name>
</gene>
<dbReference type="InterPro" id="IPR009838">
    <property type="entry name" value="T4SS_TraL"/>
</dbReference>
<dbReference type="KEGG" id="vck:PG915_24875"/>
<dbReference type="GO" id="GO:0019867">
    <property type="term" value="C:outer membrane"/>
    <property type="evidence" value="ECO:0007669"/>
    <property type="project" value="InterPro"/>
</dbReference>
<protein>
    <submittedName>
        <fullName evidence="2">Type IV conjugative transfer system protein TraL</fullName>
    </submittedName>
</protein>
<keyword evidence="2" id="KW-0614">Plasmid</keyword>
<proteinExistence type="predicted"/>
<sequence length="109" mass="12450">MSKIDVDKDAKPALPETHTYIPTGINQKWSLMSIESDTLGIILGAIAIGNYTRDVLPFMIAGVFIAAGYAYIKGKYPRGRLKHLLWWYGLINTKQTRSKPNPYNRRFYK</sequence>
<dbReference type="RefSeq" id="WP_353500295.1">
    <property type="nucleotide sequence ID" value="NZ_CP115922.1"/>
</dbReference>
<feature type="transmembrane region" description="Helical" evidence="1">
    <location>
        <begin position="29"/>
        <end position="49"/>
    </location>
</feature>
<reference evidence="2" key="1">
    <citation type="submission" date="2023-01" db="EMBL/GenBank/DDBJ databases">
        <title>Vibrio sp. CB1-14 genome sequencing.</title>
        <authorList>
            <person name="Otstavnykh N."/>
            <person name="Isaeva M."/>
            <person name="Meleshko D."/>
        </authorList>
    </citation>
    <scope>NUCLEOTIDE SEQUENCE</scope>
    <source>
        <strain evidence="2">CB1-14</strain>
        <plasmid evidence="2">p1</plasmid>
    </source>
</reference>
<geneLocation type="plasmid" evidence="2">
    <name>p1</name>
</geneLocation>
<dbReference type="EMBL" id="CP115922">
    <property type="protein sequence ID" value="XCD19172.1"/>
    <property type="molecule type" value="Genomic_DNA"/>
</dbReference>
<keyword evidence="1" id="KW-1133">Transmembrane helix</keyword>
<dbReference type="Pfam" id="PF07178">
    <property type="entry name" value="TraL"/>
    <property type="match status" value="1"/>
</dbReference>
<evidence type="ECO:0000313" key="2">
    <source>
        <dbReference type="EMBL" id="XCD19172.1"/>
    </source>
</evidence>
<name>A0AAU8BS32_9VIBR</name>
<dbReference type="AlphaFoldDB" id="A0AAU8BS32"/>
<organism evidence="2">
    <name type="scientific">Vibrio chaetopteri</name>
    <dbReference type="NCBI Taxonomy" id="3016528"/>
    <lineage>
        <taxon>Bacteria</taxon>
        <taxon>Pseudomonadati</taxon>
        <taxon>Pseudomonadota</taxon>
        <taxon>Gammaproteobacteria</taxon>
        <taxon>Vibrionales</taxon>
        <taxon>Vibrionaceae</taxon>
        <taxon>Vibrio</taxon>
    </lineage>
</organism>